<evidence type="ECO:0000256" key="1">
    <source>
        <dbReference type="SAM" id="SignalP"/>
    </source>
</evidence>
<dbReference type="Proteomes" id="UP000321275">
    <property type="component" value="Unassembled WGS sequence"/>
</dbReference>
<dbReference type="EMBL" id="BJUK01000069">
    <property type="protein sequence ID" value="GEK49105.1"/>
    <property type="molecule type" value="Genomic_DNA"/>
</dbReference>
<dbReference type="Proteomes" id="UP000651738">
    <property type="component" value="Unassembled WGS sequence"/>
</dbReference>
<reference evidence="3 5" key="2">
    <citation type="submission" date="2020-12" db="EMBL/GenBank/DDBJ databases">
        <title>Draft genome sequence of Halomonas pacifica strain CARE-V15.</title>
        <authorList>
            <person name="Vignesh N."/>
            <person name="Thabitha A."/>
            <person name="Saravanan R."/>
            <person name="Manigandan V."/>
        </authorList>
    </citation>
    <scope>NUCLEOTIDE SEQUENCE [LARGE SCALE GENOMIC DNA]</scope>
    <source>
        <strain evidence="3 5">CARE-V15</strain>
    </source>
</reference>
<gene>
    <name evidence="2" type="ORF">HPA02_33880</name>
    <name evidence="3" type="ORF">I7V36_15780</name>
</gene>
<evidence type="ECO:0000313" key="3">
    <source>
        <dbReference type="EMBL" id="MBH8581559.1"/>
    </source>
</evidence>
<name>A0A510XF02_9GAMM</name>
<evidence type="ECO:0000313" key="5">
    <source>
        <dbReference type="Proteomes" id="UP000651738"/>
    </source>
</evidence>
<dbReference type="EMBL" id="JAEDAF010000017">
    <property type="protein sequence ID" value="MBH8581559.1"/>
    <property type="molecule type" value="Genomic_DNA"/>
</dbReference>
<proteinExistence type="predicted"/>
<evidence type="ECO:0008006" key="6">
    <source>
        <dbReference type="Google" id="ProtNLM"/>
    </source>
</evidence>
<accession>A0A510XF02</accession>
<dbReference type="AlphaFoldDB" id="A0A510XF02"/>
<protein>
    <recommendedName>
        <fullName evidence="6">Lipoprotein</fullName>
    </recommendedName>
</protein>
<evidence type="ECO:0000313" key="2">
    <source>
        <dbReference type="EMBL" id="GEK49105.1"/>
    </source>
</evidence>
<comment type="caution">
    <text evidence="2">The sequence shown here is derived from an EMBL/GenBank/DDBJ whole genome shotgun (WGS) entry which is preliminary data.</text>
</comment>
<organism evidence="2 4">
    <name type="scientific">Bisbaumannia pacifica</name>
    <dbReference type="NCBI Taxonomy" id="77098"/>
    <lineage>
        <taxon>Bacteria</taxon>
        <taxon>Pseudomonadati</taxon>
        <taxon>Pseudomonadota</taxon>
        <taxon>Gammaproteobacteria</taxon>
        <taxon>Oceanospirillales</taxon>
        <taxon>Halomonadaceae</taxon>
        <taxon>Bisbaumannia</taxon>
    </lineage>
</organism>
<sequence>MTRLTLVLIAAALLAGCSYTPARITPEPLIEIDTYGGGHHHRSHRGGFCPPGLARQGRC</sequence>
<feature type="signal peptide" evidence="1">
    <location>
        <begin position="1"/>
        <end position="22"/>
    </location>
</feature>
<keyword evidence="1" id="KW-0732">Signal</keyword>
<dbReference type="RefSeq" id="WP_146804422.1">
    <property type="nucleotide sequence ID" value="NZ_BJUK01000069.1"/>
</dbReference>
<keyword evidence="4" id="KW-1185">Reference proteome</keyword>
<reference evidence="2 4" key="1">
    <citation type="submission" date="2019-07" db="EMBL/GenBank/DDBJ databases">
        <title>Whole genome shotgun sequence of Halomonas pacifica NBRC 102220.</title>
        <authorList>
            <person name="Hosoyama A."/>
            <person name="Uohara A."/>
            <person name="Ohji S."/>
            <person name="Ichikawa N."/>
        </authorList>
    </citation>
    <scope>NUCLEOTIDE SEQUENCE [LARGE SCALE GENOMIC DNA]</scope>
    <source>
        <strain evidence="2 4">NBRC 102220</strain>
    </source>
</reference>
<evidence type="ECO:0000313" key="4">
    <source>
        <dbReference type="Proteomes" id="UP000321275"/>
    </source>
</evidence>
<feature type="chain" id="PRO_5022169834" description="Lipoprotein" evidence="1">
    <location>
        <begin position="23"/>
        <end position="59"/>
    </location>
</feature>
<dbReference type="PROSITE" id="PS51257">
    <property type="entry name" value="PROKAR_LIPOPROTEIN"/>
    <property type="match status" value="1"/>
</dbReference>